<dbReference type="EMBL" id="LQIR01000069">
    <property type="protein sequence ID" value="KUI06468.1"/>
    <property type="molecule type" value="Genomic_DNA"/>
</dbReference>
<keyword evidence="3" id="KW-1185">Reference proteome</keyword>
<evidence type="ECO:0000313" key="2">
    <source>
        <dbReference type="EMBL" id="KUI06468.1"/>
    </source>
</evidence>
<dbReference type="Proteomes" id="UP000053707">
    <property type="component" value="Unassembled WGS sequence"/>
</dbReference>
<comment type="caution">
    <text evidence="2">The sequence shown here is derived from an EMBL/GenBank/DDBJ whole genome shotgun (WGS) entry which is preliminary data.</text>
</comment>
<keyword evidence="1" id="KW-1133">Transmembrane helix</keyword>
<dbReference type="InterPro" id="IPR018750">
    <property type="entry name" value="DUF2306_membrane"/>
</dbReference>
<feature type="transmembrane region" description="Helical" evidence="1">
    <location>
        <begin position="109"/>
        <end position="126"/>
    </location>
</feature>
<feature type="transmembrane region" description="Helical" evidence="1">
    <location>
        <begin position="147"/>
        <end position="165"/>
    </location>
</feature>
<sequence>MSYASRQTSRRWALALAVVVACFLGFSVPPYLAGGTRVPATFWLHYPLLVFHVMFASVAMVAAVVQIWPRLRTSHPALHRRCGRIYVVAALPAAVSAMVIGAVTPFGPLLAVSNVTLGALWLWFTARGYAAARGRRISEHRRNMVRSAALALSVITNRIWTPVIYVSFQPLQDNVFGGNAEHFQWFAAGVGAWLGWTVPLGIVQWWLTRRAVTASSSNRQLTETPHV</sequence>
<keyword evidence="1" id="KW-0812">Transmembrane</keyword>
<accession>A0A117JHE5</accession>
<dbReference type="AlphaFoldDB" id="A0A117JHE5"/>
<organism evidence="2 3">
    <name type="scientific">Mycobacterium lehmannii</name>
    <dbReference type="NCBI Taxonomy" id="2048550"/>
    <lineage>
        <taxon>Bacteria</taxon>
        <taxon>Bacillati</taxon>
        <taxon>Actinomycetota</taxon>
        <taxon>Actinomycetes</taxon>
        <taxon>Mycobacteriales</taxon>
        <taxon>Mycobacteriaceae</taxon>
        <taxon>Mycobacterium</taxon>
    </lineage>
</organism>
<dbReference type="PROSITE" id="PS51257">
    <property type="entry name" value="PROKAR_LIPOPROTEIN"/>
    <property type="match status" value="1"/>
</dbReference>
<evidence type="ECO:0000256" key="1">
    <source>
        <dbReference type="SAM" id="Phobius"/>
    </source>
</evidence>
<feature type="transmembrane region" description="Helical" evidence="1">
    <location>
        <begin position="12"/>
        <end position="32"/>
    </location>
</feature>
<evidence type="ECO:0008006" key="4">
    <source>
        <dbReference type="Google" id="ProtNLM"/>
    </source>
</evidence>
<evidence type="ECO:0000313" key="3">
    <source>
        <dbReference type="Proteomes" id="UP000053707"/>
    </source>
</evidence>
<dbReference type="Pfam" id="PF10067">
    <property type="entry name" value="DUF2306"/>
    <property type="match status" value="1"/>
</dbReference>
<protein>
    <recommendedName>
        <fullName evidence="4">DUF2306 domain-containing protein</fullName>
    </recommendedName>
</protein>
<dbReference type="RefSeq" id="WP_064400110.1">
    <property type="nucleotide sequence ID" value="NZ_LQIR01000069.1"/>
</dbReference>
<proteinExistence type="predicted"/>
<feature type="transmembrane region" description="Helical" evidence="1">
    <location>
        <begin position="85"/>
        <end position="103"/>
    </location>
</feature>
<reference evidence="2 3" key="1">
    <citation type="submission" date="2016-01" db="EMBL/GenBank/DDBJ databases">
        <authorList>
            <consortium name="TB Trials Study Group"/>
            <person name="Sutton G."/>
            <person name="Brinkac L."/>
            <person name="Sanka R."/>
            <person name="Adams M."/>
            <person name="Lau E.L."/>
            <person name="Macaden R."/>
            <person name="Grewal H.M.S."/>
        </authorList>
    </citation>
    <scope>NUCLEOTIDE SEQUENCE [LARGE SCALE GENOMIC DNA]</scope>
    <source>
        <strain evidence="2 3">IS-1744</strain>
    </source>
</reference>
<gene>
    <name evidence="2" type="ORF">AU192_08545</name>
</gene>
<keyword evidence="1" id="KW-0472">Membrane</keyword>
<feature type="transmembrane region" description="Helical" evidence="1">
    <location>
        <begin position="185"/>
        <end position="207"/>
    </location>
</feature>
<feature type="transmembrane region" description="Helical" evidence="1">
    <location>
        <begin position="44"/>
        <end position="65"/>
    </location>
</feature>
<name>A0A117JHE5_9MYCO</name>